<evidence type="ECO:0000313" key="2">
    <source>
        <dbReference type="EMBL" id="GJE92376.1"/>
    </source>
</evidence>
<reference evidence="2 3" key="1">
    <citation type="submission" date="2021-08" db="EMBL/GenBank/DDBJ databases">
        <title>Draft Genome Sequence of Phanerochaete sordida strain YK-624.</title>
        <authorList>
            <person name="Mori T."/>
            <person name="Dohra H."/>
            <person name="Suzuki T."/>
            <person name="Kawagishi H."/>
            <person name="Hirai H."/>
        </authorList>
    </citation>
    <scope>NUCLEOTIDE SEQUENCE [LARGE SCALE GENOMIC DNA]</scope>
    <source>
        <strain evidence="2 3">YK-624</strain>
    </source>
</reference>
<dbReference type="Proteomes" id="UP000703269">
    <property type="component" value="Unassembled WGS sequence"/>
</dbReference>
<proteinExistence type="predicted"/>
<evidence type="ECO:0000256" key="1">
    <source>
        <dbReference type="SAM" id="MobiDB-lite"/>
    </source>
</evidence>
<dbReference type="EMBL" id="BPQB01000026">
    <property type="protein sequence ID" value="GJE92376.1"/>
    <property type="molecule type" value="Genomic_DNA"/>
</dbReference>
<sequence>MATIETAVPVTENELNAHEVRITSHGKMNAWVDFALKFFEENPDKPLTLHTLPPPPRVPQGVPDAPVPAPAEKEKEKEKLHPSMALIPRLISVVEIIKREYVKLLDPVLAERGQLAGLYQYNELGELDLAHAAHAGEDAEEARRRELAAMLQGKNHLKIKKVAYMKVTLSRKELSHTLRKTQTYQRPAVRKLSKSARSRAKKRLAKESDAQDKP</sequence>
<evidence type="ECO:0000313" key="3">
    <source>
        <dbReference type="Proteomes" id="UP000703269"/>
    </source>
</evidence>
<name>A0A9P3GCH9_9APHY</name>
<organism evidence="2 3">
    <name type="scientific">Phanerochaete sordida</name>
    <dbReference type="NCBI Taxonomy" id="48140"/>
    <lineage>
        <taxon>Eukaryota</taxon>
        <taxon>Fungi</taxon>
        <taxon>Dikarya</taxon>
        <taxon>Basidiomycota</taxon>
        <taxon>Agaricomycotina</taxon>
        <taxon>Agaricomycetes</taxon>
        <taxon>Polyporales</taxon>
        <taxon>Phanerochaetaceae</taxon>
        <taxon>Phanerochaete</taxon>
    </lineage>
</organism>
<protein>
    <submittedName>
        <fullName evidence="2">Uncharacterized protein</fullName>
    </submittedName>
</protein>
<feature type="region of interest" description="Disordered" evidence="1">
    <location>
        <begin position="178"/>
        <end position="214"/>
    </location>
</feature>
<comment type="caution">
    <text evidence="2">The sequence shown here is derived from an EMBL/GenBank/DDBJ whole genome shotgun (WGS) entry which is preliminary data.</text>
</comment>
<gene>
    <name evidence="2" type="ORF">PsYK624_085300</name>
</gene>
<dbReference type="OrthoDB" id="424402at2759"/>
<feature type="compositionally biased region" description="Basic and acidic residues" evidence="1">
    <location>
        <begin position="205"/>
        <end position="214"/>
    </location>
</feature>
<accession>A0A9P3GCH9</accession>
<feature type="compositionally biased region" description="Basic residues" evidence="1">
    <location>
        <begin position="188"/>
        <end position="204"/>
    </location>
</feature>
<dbReference type="AlphaFoldDB" id="A0A9P3GCH9"/>
<keyword evidence="3" id="KW-1185">Reference proteome</keyword>
<feature type="region of interest" description="Disordered" evidence="1">
    <location>
        <begin position="47"/>
        <end position="79"/>
    </location>
</feature>